<dbReference type="InterPro" id="IPR007295">
    <property type="entry name" value="DUF402"/>
</dbReference>
<dbReference type="PANTHER" id="PTHR39159:SF1">
    <property type="entry name" value="UPF0374 PROTEIN YGAC"/>
    <property type="match status" value="1"/>
</dbReference>
<dbReference type="InterPro" id="IPR050212">
    <property type="entry name" value="Ntdp-like"/>
</dbReference>
<keyword evidence="3" id="KW-0460">Magnesium</keyword>
<dbReference type="KEGG" id="salx:SALLE_v1c01660"/>
<protein>
    <recommendedName>
        <fullName evidence="4">DUF402 domain-containing protein</fullName>
    </recommendedName>
</protein>
<dbReference type="EMBL" id="CP031376">
    <property type="protein sequence ID" value="AXK50842.1"/>
    <property type="molecule type" value="Genomic_DNA"/>
</dbReference>
<dbReference type="PANTHER" id="PTHR39159">
    <property type="match status" value="1"/>
</dbReference>
<dbReference type="Gene3D" id="2.40.380.10">
    <property type="entry name" value="FomD-like"/>
    <property type="match status" value="1"/>
</dbReference>
<dbReference type="InterPro" id="IPR016882">
    <property type="entry name" value="SA1684"/>
</dbReference>
<name>A0A345Z2L3_9MOLU</name>
<dbReference type="AlphaFoldDB" id="A0A345Z2L3"/>
<dbReference type="SUPFAM" id="SSF159234">
    <property type="entry name" value="FomD-like"/>
    <property type="match status" value="1"/>
</dbReference>
<dbReference type="GO" id="GO:0016787">
    <property type="term" value="F:hydrolase activity"/>
    <property type="evidence" value="ECO:0007669"/>
    <property type="project" value="UniProtKB-KW"/>
</dbReference>
<keyword evidence="2" id="KW-0378">Hydrolase</keyword>
<evidence type="ECO:0000259" key="4">
    <source>
        <dbReference type="Pfam" id="PF04167"/>
    </source>
</evidence>
<dbReference type="PIRSF" id="PIRSF028345">
    <property type="entry name" value="UCP028345"/>
    <property type="match status" value="1"/>
</dbReference>
<dbReference type="OrthoDB" id="1645325at2"/>
<dbReference type="Pfam" id="PF04167">
    <property type="entry name" value="DUF402"/>
    <property type="match status" value="1"/>
</dbReference>
<evidence type="ECO:0000313" key="6">
    <source>
        <dbReference type="Proteomes" id="UP000254792"/>
    </source>
</evidence>
<dbReference type="RefSeq" id="WP_115557764.1">
    <property type="nucleotide sequence ID" value="NZ_CP031376.1"/>
</dbReference>
<organism evidence="5 6">
    <name type="scientific">Spiroplasma alleghenense</name>
    <dbReference type="NCBI Taxonomy" id="216931"/>
    <lineage>
        <taxon>Bacteria</taxon>
        <taxon>Bacillati</taxon>
        <taxon>Mycoplasmatota</taxon>
        <taxon>Mollicutes</taxon>
        <taxon>Entomoplasmatales</taxon>
        <taxon>Spiroplasmataceae</taxon>
        <taxon>Spiroplasma</taxon>
    </lineage>
</organism>
<evidence type="ECO:0000256" key="2">
    <source>
        <dbReference type="ARBA" id="ARBA00022801"/>
    </source>
</evidence>
<evidence type="ECO:0000256" key="1">
    <source>
        <dbReference type="ARBA" id="ARBA00022723"/>
    </source>
</evidence>
<evidence type="ECO:0000256" key="3">
    <source>
        <dbReference type="ARBA" id="ARBA00022842"/>
    </source>
</evidence>
<accession>A0A345Z2L3</accession>
<gene>
    <name evidence="5" type="ORF">SALLE_v1c01660</name>
</gene>
<feature type="domain" description="DUF402" evidence="4">
    <location>
        <begin position="18"/>
        <end position="155"/>
    </location>
</feature>
<keyword evidence="1" id="KW-0479">Metal-binding</keyword>
<reference evidence="5 6" key="1">
    <citation type="submission" date="2018-07" db="EMBL/GenBank/DDBJ databases">
        <title>Complete genome sequence of Spiroplasma alleghenense PLHS-1 (ATCC 51752).</title>
        <authorList>
            <person name="Chou L."/>
            <person name="Lee T.-Y."/>
            <person name="Tsai Y.-M."/>
            <person name="Kuo C.-H."/>
        </authorList>
    </citation>
    <scope>NUCLEOTIDE SEQUENCE [LARGE SCALE GENOMIC DNA]</scope>
    <source>
        <strain evidence="5 6">PLHS-1</strain>
    </source>
</reference>
<dbReference type="InterPro" id="IPR035930">
    <property type="entry name" value="FomD-like_sf"/>
</dbReference>
<proteinExistence type="predicted"/>
<sequence>MESLKKGDLVLVHAYKHNGTLYRSWEHSIVLENDEDNLILVNEEVIVTELNGRKWKTSEPAIWFFSKKDWYNVICMFKQWGINYYCNMASPHIVEENTIKYIDYDLDVKVFNDNSFRILDLKDFNRNRIAWSYSSEIIEKIWSQIEVLKERIKEQDGIFSHSKVKEYWNQYEKELKPASKKVDKE</sequence>
<evidence type="ECO:0000313" key="5">
    <source>
        <dbReference type="EMBL" id="AXK50842.1"/>
    </source>
</evidence>
<keyword evidence="6" id="KW-1185">Reference proteome</keyword>
<dbReference type="GO" id="GO:0046872">
    <property type="term" value="F:metal ion binding"/>
    <property type="evidence" value="ECO:0007669"/>
    <property type="project" value="UniProtKB-KW"/>
</dbReference>
<dbReference type="Proteomes" id="UP000254792">
    <property type="component" value="Chromosome"/>
</dbReference>